<dbReference type="SMART" id="SM00530">
    <property type="entry name" value="HTH_XRE"/>
    <property type="match status" value="1"/>
</dbReference>
<dbReference type="PROSITE" id="PS50943">
    <property type="entry name" value="HTH_CROC1"/>
    <property type="match status" value="1"/>
</dbReference>
<keyword evidence="3" id="KW-1185">Reference proteome</keyword>
<dbReference type="EMBL" id="CP042434">
    <property type="protein sequence ID" value="QEC72301.1"/>
    <property type="molecule type" value="Genomic_DNA"/>
</dbReference>
<dbReference type="KEGG" id="agi:FSB73_12070"/>
<evidence type="ECO:0000313" key="2">
    <source>
        <dbReference type="EMBL" id="QEC72301.1"/>
    </source>
</evidence>
<gene>
    <name evidence="2" type="ORF">FSB73_12070</name>
</gene>
<dbReference type="Proteomes" id="UP000321291">
    <property type="component" value="Chromosome"/>
</dbReference>
<dbReference type="GO" id="GO:0003677">
    <property type="term" value="F:DNA binding"/>
    <property type="evidence" value="ECO:0007669"/>
    <property type="project" value="InterPro"/>
</dbReference>
<dbReference type="Pfam" id="PF12844">
    <property type="entry name" value="HTH_19"/>
    <property type="match status" value="1"/>
</dbReference>
<dbReference type="AlphaFoldDB" id="A0A5B8VMI2"/>
<accession>A0A5B8VMI2</accession>
<dbReference type="CDD" id="cd00093">
    <property type="entry name" value="HTH_XRE"/>
    <property type="match status" value="1"/>
</dbReference>
<evidence type="ECO:0000259" key="1">
    <source>
        <dbReference type="PROSITE" id="PS50943"/>
    </source>
</evidence>
<reference evidence="2 3" key="1">
    <citation type="journal article" date="2017" name="Int. J. Syst. Evol. Microbiol.">
        <title>Arachidicoccus ginsenosidivorans sp. nov., with ginsenoside-converting activity isolated from ginseng cultivating soil.</title>
        <authorList>
            <person name="Siddiqi M.Z."/>
            <person name="Aslam Z."/>
            <person name="Im W.T."/>
        </authorList>
    </citation>
    <scope>NUCLEOTIDE SEQUENCE [LARGE SCALE GENOMIC DNA]</scope>
    <source>
        <strain evidence="2 3">Gsoil 809</strain>
    </source>
</reference>
<protein>
    <submittedName>
        <fullName evidence="2">Helix-turn-helix transcriptional regulator</fullName>
    </submittedName>
</protein>
<feature type="domain" description="HTH cro/C1-type" evidence="1">
    <location>
        <begin position="17"/>
        <end position="71"/>
    </location>
</feature>
<dbReference type="InterPro" id="IPR010982">
    <property type="entry name" value="Lambda_DNA-bd_dom_sf"/>
</dbReference>
<organism evidence="2 3">
    <name type="scientific">Arachidicoccus ginsenosidivorans</name>
    <dbReference type="NCBI Taxonomy" id="496057"/>
    <lineage>
        <taxon>Bacteria</taxon>
        <taxon>Pseudomonadati</taxon>
        <taxon>Bacteroidota</taxon>
        <taxon>Chitinophagia</taxon>
        <taxon>Chitinophagales</taxon>
        <taxon>Chitinophagaceae</taxon>
        <taxon>Arachidicoccus</taxon>
    </lineage>
</organism>
<sequence>MGEDKYAYELERFGKRIKKLRLDRNLRQLDLEVETGIDRTDISKIENGLKNIEFFTMVRLSYAMDVTLEELFNTPLSDED</sequence>
<dbReference type="OrthoDB" id="678653at2"/>
<dbReference type="SUPFAM" id="SSF47413">
    <property type="entry name" value="lambda repressor-like DNA-binding domains"/>
    <property type="match status" value="1"/>
</dbReference>
<name>A0A5B8VMI2_9BACT</name>
<dbReference type="RefSeq" id="WP_146782408.1">
    <property type="nucleotide sequence ID" value="NZ_CP042434.1"/>
</dbReference>
<dbReference type="Gene3D" id="1.10.260.40">
    <property type="entry name" value="lambda repressor-like DNA-binding domains"/>
    <property type="match status" value="1"/>
</dbReference>
<proteinExistence type="predicted"/>
<evidence type="ECO:0000313" key="3">
    <source>
        <dbReference type="Proteomes" id="UP000321291"/>
    </source>
</evidence>
<dbReference type="InterPro" id="IPR001387">
    <property type="entry name" value="Cro/C1-type_HTH"/>
</dbReference>